<dbReference type="InterPro" id="IPR013130">
    <property type="entry name" value="Fe3_Rdtase_TM_dom"/>
</dbReference>
<reference evidence="17 18" key="1">
    <citation type="submission" date="2016-07" db="EMBL/GenBank/DDBJ databases">
        <title>Draft genome of the white-rot fungus Obba rivulosa 3A-2.</title>
        <authorList>
            <consortium name="DOE Joint Genome Institute"/>
            <person name="Miettinen O."/>
            <person name="Riley R."/>
            <person name="Acob R."/>
            <person name="Barry K."/>
            <person name="Cullen D."/>
            <person name="De Vries R."/>
            <person name="Hainaut M."/>
            <person name="Hatakka A."/>
            <person name="Henrissat B."/>
            <person name="Hilden K."/>
            <person name="Kuo R."/>
            <person name="Labutti K."/>
            <person name="Lipzen A."/>
            <person name="Makela M.R."/>
            <person name="Sandor L."/>
            <person name="Spatafora J.W."/>
            <person name="Grigoriev I.V."/>
            <person name="Hibbett D.S."/>
        </authorList>
    </citation>
    <scope>NUCLEOTIDE SEQUENCE [LARGE SCALE GENOMIC DNA]</scope>
    <source>
        <strain evidence="17 18">3A-2</strain>
    </source>
</reference>
<dbReference type="SUPFAM" id="SSF52343">
    <property type="entry name" value="Ferredoxin reductase-like, C-terminal NADP-linked domain"/>
    <property type="match status" value="1"/>
</dbReference>
<evidence type="ECO:0000256" key="3">
    <source>
        <dbReference type="ARBA" id="ARBA00012668"/>
    </source>
</evidence>
<feature type="transmembrane region" description="Helical" evidence="15">
    <location>
        <begin position="238"/>
        <end position="257"/>
    </location>
</feature>
<dbReference type="InterPro" id="IPR051410">
    <property type="entry name" value="Ferric/Cupric_Reductase"/>
</dbReference>
<evidence type="ECO:0000313" key="18">
    <source>
        <dbReference type="Proteomes" id="UP000250043"/>
    </source>
</evidence>
<dbReference type="GO" id="GO:0006826">
    <property type="term" value="P:iron ion transport"/>
    <property type="evidence" value="ECO:0007669"/>
    <property type="project" value="TreeGrafter"/>
</dbReference>
<feature type="transmembrane region" description="Helical" evidence="15">
    <location>
        <begin position="143"/>
        <end position="163"/>
    </location>
</feature>
<dbReference type="Pfam" id="PF08022">
    <property type="entry name" value="FAD_binding_8"/>
    <property type="match status" value="1"/>
</dbReference>
<keyword evidence="8 15" id="KW-1133">Transmembrane helix</keyword>
<sequence length="628" mass="68413">MTSPRASNTATIVPRALSAGFLEDLYAKELWYLVGSVIGVAVAIHGSSIVWAWHARRSSRRQDESRSPQAREAAVSLWHLPGAILTASRIGALRWRIPFTELTVLEALLTAIYLAAILVWEFANTQDLQPKQWANRAGHLAAIQMPLLVALSSKNSVITVITGIGHEKLNIMHRILSRCILILTWVHLWGRYVVPAFSQRPVGMLNQPWKRVGLAAGIAQSLLTFISIKPLRALCYEFFVATHIILVLVFLVALQYHCYMPGFAYYIWPCWIIWSIDRFGRYGRILLFNFVLRVKDPKARVEPLGGDTTRVTLRRRVLGGWTAGQHVFLAFPTLGPGQSHPFTIANVAPESGSKEAEMVFVIRACNGLTRQLLERAEKDGKCELPVTIDGPYGCPPDLSAFETCIFVAGGSGISFVLPRMTDLFRAVSVGKARARRVVFVWAIRSESHIEWVAPELAYAFASAPPGVSFFASAFITSGNAASMQVLTKTATLDADVPSPLESASITTEARGGPCDASSPPSEKFPEGEKTPTGMATPASVDSDLEAGKHELADAWMLSTLARRTGRPDLRAILKAEVGVAEGPVSVDVSGPDPLVNGVRDALSSGFAGPLAVLRGAPTVQLNVEQFRM</sequence>
<dbReference type="PROSITE" id="PS51384">
    <property type="entry name" value="FAD_FR"/>
    <property type="match status" value="1"/>
</dbReference>
<dbReference type="EMBL" id="KV722394">
    <property type="protein sequence ID" value="OCH90968.1"/>
    <property type="molecule type" value="Genomic_DNA"/>
</dbReference>
<keyword evidence="11 15" id="KW-0472">Membrane</keyword>
<evidence type="ECO:0000256" key="13">
    <source>
        <dbReference type="ARBA" id="ARBA00048483"/>
    </source>
</evidence>
<organism evidence="17 18">
    <name type="scientific">Obba rivulosa</name>
    <dbReference type="NCBI Taxonomy" id="1052685"/>
    <lineage>
        <taxon>Eukaryota</taxon>
        <taxon>Fungi</taxon>
        <taxon>Dikarya</taxon>
        <taxon>Basidiomycota</taxon>
        <taxon>Agaricomycotina</taxon>
        <taxon>Agaricomycetes</taxon>
        <taxon>Polyporales</taxon>
        <taxon>Gelatoporiaceae</taxon>
        <taxon>Obba</taxon>
    </lineage>
</organism>
<dbReference type="Proteomes" id="UP000250043">
    <property type="component" value="Unassembled WGS sequence"/>
</dbReference>
<evidence type="ECO:0000256" key="4">
    <source>
        <dbReference type="ARBA" id="ARBA00022448"/>
    </source>
</evidence>
<dbReference type="GO" id="GO:0006879">
    <property type="term" value="P:intracellular iron ion homeostasis"/>
    <property type="evidence" value="ECO:0007669"/>
    <property type="project" value="TreeGrafter"/>
</dbReference>
<keyword evidence="9" id="KW-0560">Oxidoreductase</keyword>
<dbReference type="SFLD" id="SFLDS00052">
    <property type="entry name" value="Ferric_Reductase_Domain"/>
    <property type="match status" value="1"/>
</dbReference>
<feature type="transmembrane region" description="Helical" evidence="15">
    <location>
        <begin position="175"/>
        <end position="192"/>
    </location>
</feature>
<dbReference type="InterPro" id="IPR017938">
    <property type="entry name" value="Riboflavin_synthase-like_b-brl"/>
</dbReference>
<dbReference type="InterPro" id="IPR039261">
    <property type="entry name" value="FNR_nucleotide-bd"/>
</dbReference>
<comment type="similarity">
    <text evidence="2">Belongs to the ferric reductase (FRE) family.</text>
</comment>
<evidence type="ECO:0000256" key="12">
    <source>
        <dbReference type="ARBA" id="ARBA00023180"/>
    </source>
</evidence>
<dbReference type="InterPro" id="IPR017927">
    <property type="entry name" value="FAD-bd_FR_type"/>
</dbReference>
<proteinExistence type="inferred from homology"/>
<feature type="transmembrane region" description="Helical" evidence="15">
    <location>
        <begin position="102"/>
        <end position="123"/>
    </location>
</feature>
<dbReference type="PANTHER" id="PTHR32361:SF9">
    <property type="entry name" value="FERRIC REDUCTASE TRANSMEMBRANE COMPONENT 3-RELATED"/>
    <property type="match status" value="1"/>
</dbReference>
<evidence type="ECO:0000256" key="7">
    <source>
        <dbReference type="ARBA" id="ARBA00022982"/>
    </source>
</evidence>
<dbReference type="GO" id="GO:0005886">
    <property type="term" value="C:plasma membrane"/>
    <property type="evidence" value="ECO:0007669"/>
    <property type="project" value="UniProtKB-SubCell"/>
</dbReference>
<dbReference type="InterPro" id="IPR013121">
    <property type="entry name" value="Fe_red_NAD-bd_6"/>
</dbReference>
<name>A0A8E2AV95_9APHY</name>
<dbReference type="PANTHER" id="PTHR32361">
    <property type="entry name" value="FERRIC/CUPRIC REDUCTASE TRANSMEMBRANE COMPONENT"/>
    <property type="match status" value="1"/>
</dbReference>
<feature type="transmembrane region" description="Helical" evidence="15">
    <location>
        <begin position="212"/>
        <end position="231"/>
    </location>
</feature>
<dbReference type="GO" id="GO:0015677">
    <property type="term" value="P:copper ion import"/>
    <property type="evidence" value="ECO:0007669"/>
    <property type="project" value="TreeGrafter"/>
</dbReference>
<dbReference type="GO" id="GO:0052851">
    <property type="term" value="F:ferric-chelate reductase (NADPH) activity"/>
    <property type="evidence" value="ECO:0007669"/>
    <property type="project" value="UniProtKB-EC"/>
</dbReference>
<evidence type="ECO:0000256" key="15">
    <source>
        <dbReference type="SAM" id="Phobius"/>
    </source>
</evidence>
<comment type="subcellular location">
    <subcellularLocation>
        <location evidence="1">Cell membrane</location>
        <topology evidence="1">Multi-pass membrane protein</topology>
    </subcellularLocation>
</comment>
<dbReference type="Pfam" id="PF08030">
    <property type="entry name" value="NAD_binding_6"/>
    <property type="match status" value="1"/>
</dbReference>
<dbReference type="Gene3D" id="3.40.50.80">
    <property type="entry name" value="Nucleotide-binding domain of ferredoxin-NADP reductase (FNR) module"/>
    <property type="match status" value="1"/>
</dbReference>
<protein>
    <recommendedName>
        <fullName evidence="3">ferric-chelate reductase (NADPH)</fullName>
        <ecNumber evidence="3">1.16.1.9</ecNumber>
    </recommendedName>
</protein>
<dbReference type="Gene3D" id="2.40.30.10">
    <property type="entry name" value="Translation factors"/>
    <property type="match status" value="1"/>
</dbReference>
<evidence type="ECO:0000256" key="14">
    <source>
        <dbReference type="SAM" id="MobiDB-lite"/>
    </source>
</evidence>
<dbReference type="OrthoDB" id="4494341at2759"/>
<keyword evidence="12" id="KW-0325">Glycoprotein</keyword>
<evidence type="ECO:0000256" key="5">
    <source>
        <dbReference type="ARBA" id="ARBA00022475"/>
    </source>
</evidence>
<gene>
    <name evidence="17" type="ORF">OBBRIDRAFT_875289</name>
</gene>
<comment type="catalytic activity">
    <reaction evidence="13">
        <text>2 a Fe(II)-siderophore + NADP(+) + H(+) = 2 a Fe(III)-siderophore + NADPH</text>
        <dbReference type="Rhea" id="RHEA:28795"/>
        <dbReference type="Rhea" id="RHEA-COMP:11342"/>
        <dbReference type="Rhea" id="RHEA-COMP:11344"/>
        <dbReference type="ChEBI" id="CHEBI:15378"/>
        <dbReference type="ChEBI" id="CHEBI:29033"/>
        <dbReference type="ChEBI" id="CHEBI:29034"/>
        <dbReference type="ChEBI" id="CHEBI:57783"/>
        <dbReference type="ChEBI" id="CHEBI:58349"/>
        <dbReference type="EC" id="1.16.1.9"/>
    </reaction>
</comment>
<keyword evidence="18" id="KW-1185">Reference proteome</keyword>
<keyword evidence="10" id="KW-0406">Ion transport</keyword>
<evidence type="ECO:0000256" key="9">
    <source>
        <dbReference type="ARBA" id="ARBA00023002"/>
    </source>
</evidence>
<keyword evidence="7" id="KW-0249">Electron transport</keyword>
<evidence type="ECO:0000256" key="10">
    <source>
        <dbReference type="ARBA" id="ARBA00023065"/>
    </source>
</evidence>
<evidence type="ECO:0000256" key="1">
    <source>
        <dbReference type="ARBA" id="ARBA00004651"/>
    </source>
</evidence>
<dbReference type="CDD" id="cd06186">
    <property type="entry name" value="NOX_Duox_like_FAD_NADP"/>
    <property type="match status" value="1"/>
</dbReference>
<evidence type="ECO:0000256" key="2">
    <source>
        <dbReference type="ARBA" id="ARBA00006278"/>
    </source>
</evidence>
<evidence type="ECO:0000313" key="17">
    <source>
        <dbReference type="EMBL" id="OCH90968.1"/>
    </source>
</evidence>
<feature type="transmembrane region" description="Helical" evidence="15">
    <location>
        <begin position="30"/>
        <end position="53"/>
    </location>
</feature>
<evidence type="ECO:0000256" key="11">
    <source>
        <dbReference type="ARBA" id="ARBA00023136"/>
    </source>
</evidence>
<dbReference type="SUPFAM" id="SSF63380">
    <property type="entry name" value="Riboflavin synthase domain-like"/>
    <property type="match status" value="1"/>
</dbReference>
<evidence type="ECO:0000256" key="6">
    <source>
        <dbReference type="ARBA" id="ARBA00022692"/>
    </source>
</evidence>
<dbReference type="Pfam" id="PF01794">
    <property type="entry name" value="Ferric_reduct"/>
    <property type="match status" value="1"/>
</dbReference>
<dbReference type="AlphaFoldDB" id="A0A8E2AV95"/>
<feature type="region of interest" description="Disordered" evidence="14">
    <location>
        <begin position="503"/>
        <end position="537"/>
    </location>
</feature>
<dbReference type="SFLD" id="SFLDG01168">
    <property type="entry name" value="Ferric_reductase_subgroup_(FRE"/>
    <property type="match status" value="1"/>
</dbReference>
<dbReference type="EC" id="1.16.1.9" evidence="3"/>
<keyword evidence="6 15" id="KW-0812">Transmembrane</keyword>
<dbReference type="InterPro" id="IPR013112">
    <property type="entry name" value="FAD-bd_8"/>
</dbReference>
<evidence type="ECO:0000256" key="8">
    <source>
        <dbReference type="ARBA" id="ARBA00022989"/>
    </source>
</evidence>
<evidence type="ECO:0000259" key="16">
    <source>
        <dbReference type="PROSITE" id="PS51384"/>
    </source>
</evidence>
<keyword evidence="4" id="KW-0813">Transport</keyword>
<feature type="domain" description="FAD-binding FR-type" evidence="16">
    <location>
        <begin position="291"/>
        <end position="398"/>
    </location>
</feature>
<accession>A0A8E2AV95</accession>
<keyword evidence="5" id="KW-1003">Cell membrane</keyword>